<accession>A0A2D2CZJ9</accession>
<gene>
    <name evidence="5" type="ORF">CQW49_09800</name>
</gene>
<dbReference type="AlphaFoldDB" id="A0A2D2CZJ9"/>
<dbReference type="Proteomes" id="UP000230709">
    <property type="component" value="Chromosome"/>
</dbReference>
<dbReference type="GO" id="GO:0052621">
    <property type="term" value="F:diguanylate cyclase activity"/>
    <property type="evidence" value="ECO:0007669"/>
    <property type="project" value="UniProtKB-EC"/>
</dbReference>
<keyword evidence="3" id="KW-1133">Transmembrane helix</keyword>
<feature type="domain" description="GGDEF" evidence="4">
    <location>
        <begin position="247"/>
        <end position="378"/>
    </location>
</feature>
<dbReference type="InterPro" id="IPR050469">
    <property type="entry name" value="Diguanylate_Cyclase"/>
</dbReference>
<dbReference type="GO" id="GO:0005886">
    <property type="term" value="C:plasma membrane"/>
    <property type="evidence" value="ECO:0007669"/>
    <property type="project" value="TreeGrafter"/>
</dbReference>
<dbReference type="Gene3D" id="3.30.70.270">
    <property type="match status" value="1"/>
</dbReference>
<protein>
    <recommendedName>
        <fullName evidence="1">diguanylate cyclase</fullName>
        <ecNumber evidence="1">2.7.7.65</ecNumber>
    </recommendedName>
</protein>
<dbReference type="GO" id="GO:0043709">
    <property type="term" value="P:cell adhesion involved in single-species biofilm formation"/>
    <property type="evidence" value="ECO:0007669"/>
    <property type="project" value="TreeGrafter"/>
</dbReference>
<feature type="transmembrane region" description="Helical" evidence="3">
    <location>
        <begin position="62"/>
        <end position="86"/>
    </location>
</feature>
<reference evidence="6" key="1">
    <citation type="submission" date="2017-10" db="EMBL/GenBank/DDBJ databases">
        <title>Completed PacBio SMRT sequence of Methylosinus trichosporium OB3b reveals presence of a third large plasmid.</title>
        <authorList>
            <person name="Charles T.C."/>
            <person name="Lynch M.D.J."/>
            <person name="Heil J.R."/>
            <person name="Cheng J."/>
        </authorList>
    </citation>
    <scope>NUCLEOTIDE SEQUENCE [LARGE SCALE GENOMIC DNA]</scope>
    <source>
        <strain evidence="6">OB3b</strain>
    </source>
</reference>
<dbReference type="InterPro" id="IPR043128">
    <property type="entry name" value="Rev_trsase/Diguanyl_cyclase"/>
</dbReference>
<keyword evidence="3" id="KW-0812">Transmembrane</keyword>
<evidence type="ECO:0000256" key="2">
    <source>
        <dbReference type="ARBA" id="ARBA00034247"/>
    </source>
</evidence>
<dbReference type="PANTHER" id="PTHR45138:SF9">
    <property type="entry name" value="DIGUANYLATE CYCLASE DGCM-RELATED"/>
    <property type="match status" value="1"/>
</dbReference>
<dbReference type="PROSITE" id="PS50887">
    <property type="entry name" value="GGDEF"/>
    <property type="match status" value="1"/>
</dbReference>
<feature type="transmembrane region" description="Helical" evidence="3">
    <location>
        <begin position="7"/>
        <end position="26"/>
    </location>
</feature>
<dbReference type="Pfam" id="PF00990">
    <property type="entry name" value="GGDEF"/>
    <property type="match status" value="1"/>
</dbReference>
<dbReference type="EC" id="2.7.7.65" evidence="1"/>
<proteinExistence type="predicted"/>
<dbReference type="KEGG" id="mtw:CQW49_09800"/>
<dbReference type="EMBL" id="CP023737">
    <property type="protein sequence ID" value="ATQ68145.1"/>
    <property type="molecule type" value="Genomic_DNA"/>
</dbReference>
<evidence type="ECO:0000313" key="6">
    <source>
        <dbReference type="Proteomes" id="UP000230709"/>
    </source>
</evidence>
<evidence type="ECO:0000313" key="5">
    <source>
        <dbReference type="EMBL" id="ATQ68145.1"/>
    </source>
</evidence>
<evidence type="ECO:0000256" key="1">
    <source>
        <dbReference type="ARBA" id="ARBA00012528"/>
    </source>
</evidence>
<keyword evidence="3" id="KW-0472">Membrane</keyword>
<comment type="catalytic activity">
    <reaction evidence="2">
        <text>2 GTP = 3',3'-c-di-GMP + 2 diphosphate</text>
        <dbReference type="Rhea" id="RHEA:24898"/>
        <dbReference type="ChEBI" id="CHEBI:33019"/>
        <dbReference type="ChEBI" id="CHEBI:37565"/>
        <dbReference type="ChEBI" id="CHEBI:58805"/>
        <dbReference type="EC" id="2.7.7.65"/>
    </reaction>
</comment>
<keyword evidence="6" id="KW-1185">Reference proteome</keyword>
<feature type="transmembrane region" description="Helical" evidence="3">
    <location>
        <begin position="38"/>
        <end position="55"/>
    </location>
</feature>
<name>A0A2D2CZJ9_METT3</name>
<dbReference type="SUPFAM" id="SSF55073">
    <property type="entry name" value="Nucleotide cyclase"/>
    <property type="match status" value="1"/>
</dbReference>
<dbReference type="STRING" id="595536.GCA_000178815_03197"/>
<dbReference type="SMART" id="SM00267">
    <property type="entry name" value="GGDEF"/>
    <property type="match status" value="1"/>
</dbReference>
<organism evidence="5 6">
    <name type="scientific">Methylosinus trichosporium (strain ATCC 35070 / NCIMB 11131 / UNIQEM 75 / OB3b)</name>
    <dbReference type="NCBI Taxonomy" id="595536"/>
    <lineage>
        <taxon>Bacteria</taxon>
        <taxon>Pseudomonadati</taxon>
        <taxon>Pseudomonadota</taxon>
        <taxon>Alphaproteobacteria</taxon>
        <taxon>Hyphomicrobiales</taxon>
        <taxon>Methylocystaceae</taxon>
        <taxon>Methylosinus</taxon>
    </lineage>
</organism>
<sequence length="378" mass="40959">MIALAPTLFLFSAFILLLLSAFIYVIWRSDEEANELCWWAASFLTAGCSALCFAFRNQIESLSIVLGNAFLLWSYGFLWTGAAIFADRPLRPRSAPLGGFVWLSGLWTQDIHLRIAAVAAIAAIYEIRTAYELLSYSRGQNGRLVLARAAALATALQAGVDLVVSVSASFLELDATDFVDSAFLKFRSLELACYISILGVTLVALSKERLANRREIAAMSDPLTGVANRRAFDRAIERATKSASVKQKSAVLVFDLDNFKDINDRFGHAVGDQILTVFGEAATRNIRANDMLARIGGEEFAALLCPADRNVALAVAERIRLAFIDAASVLAEGQATVSIGVALVEGRAPDYRETTRAADAALYRAKASGRNRVVFAGS</sequence>
<dbReference type="InterPro" id="IPR000160">
    <property type="entry name" value="GGDEF_dom"/>
</dbReference>
<dbReference type="RefSeq" id="WP_003610594.1">
    <property type="nucleotide sequence ID" value="NZ_ADVE02000001.1"/>
</dbReference>
<dbReference type="NCBIfam" id="TIGR00254">
    <property type="entry name" value="GGDEF"/>
    <property type="match status" value="1"/>
</dbReference>
<dbReference type="InterPro" id="IPR029787">
    <property type="entry name" value="Nucleotide_cyclase"/>
</dbReference>
<dbReference type="CDD" id="cd01949">
    <property type="entry name" value="GGDEF"/>
    <property type="match status" value="1"/>
</dbReference>
<dbReference type="GO" id="GO:1902201">
    <property type="term" value="P:negative regulation of bacterial-type flagellum-dependent cell motility"/>
    <property type="evidence" value="ECO:0007669"/>
    <property type="project" value="TreeGrafter"/>
</dbReference>
<dbReference type="PANTHER" id="PTHR45138">
    <property type="entry name" value="REGULATORY COMPONENTS OF SENSORY TRANSDUCTION SYSTEM"/>
    <property type="match status" value="1"/>
</dbReference>
<dbReference type="FunFam" id="3.30.70.270:FF:000001">
    <property type="entry name" value="Diguanylate cyclase domain protein"/>
    <property type="match status" value="1"/>
</dbReference>
<evidence type="ECO:0000256" key="3">
    <source>
        <dbReference type="SAM" id="Phobius"/>
    </source>
</evidence>
<evidence type="ECO:0000259" key="4">
    <source>
        <dbReference type="PROSITE" id="PS50887"/>
    </source>
</evidence>